<organism evidence="4 5">
    <name type="scientific">Actinoallomurus iriomotensis</name>
    <dbReference type="NCBI Taxonomy" id="478107"/>
    <lineage>
        <taxon>Bacteria</taxon>
        <taxon>Bacillati</taxon>
        <taxon>Actinomycetota</taxon>
        <taxon>Actinomycetes</taxon>
        <taxon>Streptosporangiales</taxon>
        <taxon>Thermomonosporaceae</taxon>
        <taxon>Actinoallomurus</taxon>
    </lineage>
</organism>
<dbReference type="InterPro" id="IPR023772">
    <property type="entry name" value="DNA-bd_HTH_TetR-type_CS"/>
</dbReference>
<dbReference type="GO" id="GO:0000976">
    <property type="term" value="F:transcription cis-regulatory region binding"/>
    <property type="evidence" value="ECO:0007669"/>
    <property type="project" value="TreeGrafter"/>
</dbReference>
<evidence type="ECO:0000256" key="1">
    <source>
        <dbReference type="ARBA" id="ARBA00023125"/>
    </source>
</evidence>
<protein>
    <submittedName>
        <fullName evidence="4">TetR family transcriptional regulator</fullName>
    </submittedName>
</protein>
<dbReference type="RefSeq" id="WP_285635831.1">
    <property type="nucleotide sequence ID" value="NZ_BSTJ01000019.1"/>
</dbReference>
<dbReference type="SUPFAM" id="SSF46689">
    <property type="entry name" value="Homeodomain-like"/>
    <property type="match status" value="1"/>
</dbReference>
<dbReference type="PROSITE" id="PS01081">
    <property type="entry name" value="HTH_TETR_1"/>
    <property type="match status" value="1"/>
</dbReference>
<sequence length="211" mass="21742">MPYRRTPRVEARLSASRERILSAAVAIVAEHGYAGCSVAAVARRAGVATGSVYRHFPAKADLVAEVFRTTSRREVDAVARAVALESTAAEAIAAVVETFAGRALRAPRMAYALLAEPADPAVDGERLVFRRAFADAIGVLITRGIATGELPDQDVQVSAAALVGAIGDALIGPLAARAAVTDASVTAPVPDVSSGTAHLITFVQRSIGAVS</sequence>
<accession>A0A9W6RT88</accession>
<evidence type="ECO:0000313" key="5">
    <source>
        <dbReference type="Proteomes" id="UP001165135"/>
    </source>
</evidence>
<comment type="caution">
    <text evidence="4">The sequence shown here is derived from an EMBL/GenBank/DDBJ whole genome shotgun (WGS) entry which is preliminary data.</text>
</comment>
<dbReference type="InterPro" id="IPR036271">
    <property type="entry name" value="Tet_transcr_reg_TetR-rel_C_sf"/>
</dbReference>
<dbReference type="GO" id="GO:0003700">
    <property type="term" value="F:DNA-binding transcription factor activity"/>
    <property type="evidence" value="ECO:0007669"/>
    <property type="project" value="TreeGrafter"/>
</dbReference>
<dbReference type="PROSITE" id="PS50977">
    <property type="entry name" value="HTH_TETR_2"/>
    <property type="match status" value="1"/>
</dbReference>
<feature type="domain" description="HTH tetR-type" evidence="3">
    <location>
        <begin position="14"/>
        <end position="74"/>
    </location>
</feature>
<dbReference type="PANTHER" id="PTHR30055">
    <property type="entry name" value="HTH-TYPE TRANSCRIPTIONAL REGULATOR RUTR"/>
    <property type="match status" value="1"/>
</dbReference>
<keyword evidence="1 2" id="KW-0238">DNA-binding</keyword>
<name>A0A9W6RT88_9ACTN</name>
<dbReference type="Pfam" id="PF00440">
    <property type="entry name" value="TetR_N"/>
    <property type="match status" value="1"/>
</dbReference>
<reference evidence="4" key="1">
    <citation type="submission" date="2023-03" db="EMBL/GenBank/DDBJ databases">
        <title>Actinoallomurus iriomotensis NBRC 103681.</title>
        <authorList>
            <person name="Ichikawa N."/>
            <person name="Sato H."/>
            <person name="Tonouchi N."/>
        </authorList>
    </citation>
    <scope>NUCLEOTIDE SEQUENCE</scope>
    <source>
        <strain evidence="4">NBRC 103681</strain>
    </source>
</reference>
<proteinExistence type="predicted"/>
<dbReference type="Gene3D" id="1.10.10.60">
    <property type="entry name" value="Homeodomain-like"/>
    <property type="match status" value="1"/>
</dbReference>
<dbReference type="Gene3D" id="1.10.357.10">
    <property type="entry name" value="Tetracycline Repressor, domain 2"/>
    <property type="match status" value="1"/>
</dbReference>
<dbReference type="Proteomes" id="UP001165135">
    <property type="component" value="Unassembled WGS sequence"/>
</dbReference>
<feature type="DNA-binding region" description="H-T-H motif" evidence="2">
    <location>
        <begin position="37"/>
        <end position="56"/>
    </location>
</feature>
<dbReference type="PANTHER" id="PTHR30055:SF226">
    <property type="entry name" value="HTH-TYPE TRANSCRIPTIONAL REGULATOR PKSA"/>
    <property type="match status" value="1"/>
</dbReference>
<dbReference type="SUPFAM" id="SSF48498">
    <property type="entry name" value="Tetracyclin repressor-like, C-terminal domain"/>
    <property type="match status" value="1"/>
</dbReference>
<dbReference type="AlphaFoldDB" id="A0A9W6RT88"/>
<dbReference type="PRINTS" id="PR00455">
    <property type="entry name" value="HTHTETR"/>
</dbReference>
<gene>
    <name evidence="4" type="ORF">Airi01_096760</name>
</gene>
<dbReference type="EMBL" id="BSTJ01000019">
    <property type="protein sequence ID" value="GLY81409.1"/>
    <property type="molecule type" value="Genomic_DNA"/>
</dbReference>
<evidence type="ECO:0000259" key="3">
    <source>
        <dbReference type="PROSITE" id="PS50977"/>
    </source>
</evidence>
<evidence type="ECO:0000313" key="4">
    <source>
        <dbReference type="EMBL" id="GLY81409.1"/>
    </source>
</evidence>
<evidence type="ECO:0000256" key="2">
    <source>
        <dbReference type="PROSITE-ProRule" id="PRU00335"/>
    </source>
</evidence>
<dbReference type="InterPro" id="IPR050109">
    <property type="entry name" value="HTH-type_TetR-like_transc_reg"/>
</dbReference>
<dbReference type="InterPro" id="IPR009057">
    <property type="entry name" value="Homeodomain-like_sf"/>
</dbReference>
<dbReference type="InterPro" id="IPR001647">
    <property type="entry name" value="HTH_TetR"/>
</dbReference>